<dbReference type="AlphaFoldDB" id="A0A831EQQ4"/>
<gene>
    <name evidence="1" type="ORF">BN437_1810</name>
</gene>
<sequence>MLNEYFSECKFMQVFVDNDYHLYMIAHASRLFVPRNDEGTV</sequence>
<accession>A0A831EQQ4</accession>
<evidence type="ECO:0000313" key="1">
    <source>
        <dbReference type="EMBL" id="CCO93740.1"/>
    </source>
</evidence>
<reference evidence="1 2" key="2">
    <citation type="submission" date="2013-04" db="EMBL/GenBank/DDBJ databases">
        <title>Comparative genomics of 12 strains of Erwinia amylovora identifies a pan-genome with a large conserved core and provides insights into host specificity.</title>
        <authorList>
            <person name="Mann R.A."/>
            <person name="Smits T.H.M."/>
            <person name="Buehlmann A."/>
            <person name="Blom J."/>
            <person name="Goesmann A."/>
            <person name="Frey J.E."/>
            <person name="Plummer K.M."/>
            <person name="Beer S.V."/>
            <person name="Luck J."/>
            <person name="Duffy B."/>
            <person name="Rodoni B."/>
        </authorList>
    </citation>
    <scope>NUCLEOTIDE SEQUENCE [LARGE SCALE GENOMIC DNA]</scope>
    <source>
        <strain evidence="2">CFBP 1232</strain>
    </source>
</reference>
<proteinExistence type="predicted"/>
<reference evidence="1 2" key="1">
    <citation type="submission" date="2012-11" db="EMBL/GenBank/DDBJ databases">
        <authorList>
            <person name="Linke B."/>
        </authorList>
    </citation>
    <scope>NUCLEOTIDE SEQUENCE [LARGE SCALE GENOMIC DNA]</scope>
    <source>
        <strain evidence="2">CFBP 1232</strain>
    </source>
</reference>
<name>A0A831EQQ4_ERWAM</name>
<comment type="caution">
    <text evidence="1">The sequence shown here is derived from an EMBL/GenBank/DDBJ whole genome shotgun (WGS) entry which is preliminary data.</text>
</comment>
<evidence type="ECO:0000313" key="2">
    <source>
        <dbReference type="Proteomes" id="UP000013111"/>
    </source>
</evidence>
<protein>
    <submittedName>
        <fullName evidence="1">Uncharacterized protein</fullName>
    </submittedName>
</protein>
<dbReference type="Proteomes" id="UP000013111">
    <property type="component" value="Unassembled WGS sequence"/>
</dbReference>
<organism evidence="1 2">
    <name type="scientific">Erwinia amylovora NBRC 12687 = CFBP 1232</name>
    <dbReference type="NCBI Taxonomy" id="1219359"/>
    <lineage>
        <taxon>Bacteria</taxon>
        <taxon>Pseudomonadati</taxon>
        <taxon>Pseudomonadota</taxon>
        <taxon>Gammaproteobacteria</taxon>
        <taxon>Enterobacterales</taxon>
        <taxon>Erwiniaceae</taxon>
        <taxon>Erwinia</taxon>
    </lineage>
</organism>
<dbReference type="EMBL" id="CAPB01000015">
    <property type="protein sequence ID" value="CCO93740.1"/>
    <property type="molecule type" value="Genomic_DNA"/>
</dbReference>